<reference evidence="6" key="1">
    <citation type="submission" date="2017-06" db="EMBL/GenBank/DDBJ databases">
        <title>Genome analysis of Fimbriiglobus ruber SP5, the first member of the order Planctomycetales with confirmed chitinolytic capability.</title>
        <authorList>
            <person name="Ravin N.V."/>
            <person name="Rakitin A.L."/>
            <person name="Ivanova A.A."/>
            <person name="Beletsky A.V."/>
            <person name="Kulichevskaya I.S."/>
            <person name="Mardanov A.V."/>
            <person name="Dedysh S.N."/>
        </authorList>
    </citation>
    <scope>NUCLEOTIDE SEQUENCE [LARGE SCALE GENOMIC DNA]</scope>
    <source>
        <strain evidence="6">SP5</strain>
    </source>
</reference>
<dbReference type="SUPFAM" id="SSF46785">
    <property type="entry name" value="Winged helix' DNA-binding domain"/>
    <property type="match status" value="1"/>
</dbReference>
<dbReference type="CDD" id="cd00090">
    <property type="entry name" value="HTH_ARSR"/>
    <property type="match status" value="1"/>
</dbReference>
<dbReference type="InterPro" id="IPR051011">
    <property type="entry name" value="Metal_resp_trans_reg"/>
</dbReference>
<evidence type="ECO:0000256" key="2">
    <source>
        <dbReference type="ARBA" id="ARBA00023125"/>
    </source>
</evidence>
<keyword evidence="1" id="KW-0805">Transcription regulation</keyword>
<gene>
    <name evidence="5" type="ORF">FRUB_03677</name>
</gene>
<keyword evidence="3" id="KW-0804">Transcription</keyword>
<evidence type="ECO:0000259" key="4">
    <source>
        <dbReference type="PROSITE" id="PS50987"/>
    </source>
</evidence>
<dbReference type="AlphaFoldDB" id="A0A225DWN8"/>
<dbReference type="Pfam" id="PF01022">
    <property type="entry name" value="HTH_5"/>
    <property type="match status" value="1"/>
</dbReference>
<feature type="domain" description="HTH arsR-type" evidence="4">
    <location>
        <begin position="3"/>
        <end position="97"/>
    </location>
</feature>
<dbReference type="InterPro" id="IPR036390">
    <property type="entry name" value="WH_DNA-bd_sf"/>
</dbReference>
<sequence length="116" mass="12304">MKKDPLQPGRCAELLAALAAPERLKIIRFLVDGPKNVTEIAEMLNVPAVNVSHHLNVLKVSDLITRKKQGRFVLYSLCPGVIKEAAAAGVPEVALNLGCCRLDLPTGSSPLPPAGS</sequence>
<dbReference type="GO" id="GO:0003677">
    <property type="term" value="F:DNA binding"/>
    <property type="evidence" value="ECO:0007669"/>
    <property type="project" value="UniProtKB-KW"/>
</dbReference>
<dbReference type="Proteomes" id="UP000214646">
    <property type="component" value="Unassembled WGS sequence"/>
</dbReference>
<evidence type="ECO:0000256" key="3">
    <source>
        <dbReference type="ARBA" id="ARBA00023163"/>
    </source>
</evidence>
<dbReference type="InterPro" id="IPR011991">
    <property type="entry name" value="ArsR-like_HTH"/>
</dbReference>
<dbReference type="PRINTS" id="PR00778">
    <property type="entry name" value="HTHARSR"/>
</dbReference>
<keyword evidence="6" id="KW-1185">Reference proteome</keyword>
<dbReference type="PANTHER" id="PTHR43132">
    <property type="entry name" value="ARSENICAL RESISTANCE OPERON REPRESSOR ARSR-RELATED"/>
    <property type="match status" value="1"/>
</dbReference>
<dbReference type="GO" id="GO:0003700">
    <property type="term" value="F:DNA-binding transcription factor activity"/>
    <property type="evidence" value="ECO:0007669"/>
    <property type="project" value="InterPro"/>
</dbReference>
<dbReference type="NCBIfam" id="NF033788">
    <property type="entry name" value="HTH_metalloreg"/>
    <property type="match status" value="1"/>
</dbReference>
<protein>
    <submittedName>
        <fullName evidence="5">Putative transcription regulator</fullName>
    </submittedName>
</protein>
<dbReference type="PROSITE" id="PS50987">
    <property type="entry name" value="HTH_ARSR_2"/>
    <property type="match status" value="1"/>
</dbReference>
<comment type="caution">
    <text evidence="5">The sequence shown here is derived from an EMBL/GenBank/DDBJ whole genome shotgun (WGS) entry which is preliminary data.</text>
</comment>
<accession>A0A225DWN8</accession>
<keyword evidence="2" id="KW-0238">DNA-binding</keyword>
<dbReference type="SMART" id="SM00418">
    <property type="entry name" value="HTH_ARSR"/>
    <property type="match status" value="1"/>
</dbReference>
<evidence type="ECO:0000313" key="6">
    <source>
        <dbReference type="Proteomes" id="UP000214646"/>
    </source>
</evidence>
<name>A0A225DWN8_9BACT</name>
<proteinExistence type="predicted"/>
<dbReference type="InterPro" id="IPR036388">
    <property type="entry name" value="WH-like_DNA-bd_sf"/>
</dbReference>
<dbReference type="InterPro" id="IPR001845">
    <property type="entry name" value="HTH_ArsR_DNA-bd_dom"/>
</dbReference>
<dbReference type="PANTHER" id="PTHR43132:SF2">
    <property type="entry name" value="ARSENICAL RESISTANCE OPERON REPRESSOR ARSR-RELATED"/>
    <property type="match status" value="1"/>
</dbReference>
<dbReference type="RefSeq" id="WP_238602645.1">
    <property type="nucleotide sequence ID" value="NZ_NIDE01000005.1"/>
</dbReference>
<dbReference type="EMBL" id="NIDE01000005">
    <property type="protein sequence ID" value="OWK41599.1"/>
    <property type="molecule type" value="Genomic_DNA"/>
</dbReference>
<dbReference type="Gene3D" id="1.10.10.10">
    <property type="entry name" value="Winged helix-like DNA-binding domain superfamily/Winged helix DNA-binding domain"/>
    <property type="match status" value="1"/>
</dbReference>
<evidence type="ECO:0000256" key="1">
    <source>
        <dbReference type="ARBA" id="ARBA00023015"/>
    </source>
</evidence>
<evidence type="ECO:0000313" key="5">
    <source>
        <dbReference type="EMBL" id="OWK41599.1"/>
    </source>
</evidence>
<organism evidence="5 6">
    <name type="scientific">Fimbriiglobus ruber</name>
    <dbReference type="NCBI Taxonomy" id="1908690"/>
    <lineage>
        <taxon>Bacteria</taxon>
        <taxon>Pseudomonadati</taxon>
        <taxon>Planctomycetota</taxon>
        <taxon>Planctomycetia</taxon>
        <taxon>Gemmatales</taxon>
        <taxon>Gemmataceae</taxon>
        <taxon>Fimbriiglobus</taxon>
    </lineage>
</organism>